<dbReference type="EMBL" id="CP069811">
    <property type="protein sequence ID" value="QRQ92064.1"/>
    <property type="molecule type" value="Genomic_DNA"/>
</dbReference>
<name>A0A375GJ74_9BURK</name>
<evidence type="ECO:0000313" key="7">
    <source>
        <dbReference type="Proteomes" id="UP000623307"/>
    </source>
</evidence>
<dbReference type="Proteomes" id="UP000325743">
    <property type="component" value="Chromosome 1"/>
</dbReference>
<evidence type="ECO:0000313" key="1">
    <source>
        <dbReference type="EMBL" id="QEZ44781.1"/>
    </source>
</evidence>
<evidence type="ECO:0000313" key="4">
    <source>
        <dbReference type="EMBL" id="SPC19333.1"/>
    </source>
</evidence>
<proteinExistence type="predicted"/>
<dbReference type="EMBL" id="OGUS01000136">
    <property type="protein sequence ID" value="SPC19333.1"/>
    <property type="molecule type" value="Genomic_DNA"/>
</dbReference>
<dbReference type="GeneID" id="303488638"/>
<keyword evidence="7" id="KW-1185">Reference proteome</keyword>
<reference evidence="2 7" key="4">
    <citation type="submission" date="2021-02" db="EMBL/GenBank/DDBJ databases">
        <title>Complete Genome Sequence of Cupriavidus oxalaticus Strain Ox1, a Soil Oxalate-Degrading Species.</title>
        <authorList>
            <person name="Palmieri F."/>
            <person name="Udriet P."/>
            <person name="Deuasquier M."/>
            <person name="Beaudoing E."/>
            <person name="Johnson S.L."/>
            <person name="Davenport K.W."/>
            <person name="Chain P.S."/>
            <person name="Bindschedler S."/>
            <person name="Junier P."/>
        </authorList>
    </citation>
    <scope>NUCLEOTIDE SEQUENCE [LARGE SCALE GENOMIC DNA]</scope>
    <source>
        <strain evidence="2 7">Ox1</strain>
    </source>
</reference>
<dbReference type="Proteomes" id="UP000623307">
    <property type="component" value="Chromosome 1"/>
</dbReference>
<evidence type="ECO:0000313" key="6">
    <source>
        <dbReference type="Proteomes" id="UP000325743"/>
    </source>
</evidence>
<evidence type="ECO:0000313" key="2">
    <source>
        <dbReference type="EMBL" id="QRQ92064.1"/>
    </source>
</evidence>
<reference evidence="1 6" key="3">
    <citation type="submission" date="2018-09" db="EMBL/GenBank/DDBJ databases">
        <title>Complete genome sequence of Cupriavidus oxalaticus T2, a bacterium capable of phenol tolerance and degradation.</title>
        <authorList>
            <person name="Yan J."/>
        </authorList>
    </citation>
    <scope>NUCLEOTIDE SEQUENCE [LARGE SCALE GENOMIC DNA]</scope>
    <source>
        <strain evidence="1 6">T2</strain>
    </source>
</reference>
<evidence type="ECO:0000313" key="5">
    <source>
        <dbReference type="Proteomes" id="UP000256862"/>
    </source>
</evidence>
<protein>
    <submittedName>
        <fullName evidence="3">Uncharacterized protein</fullName>
    </submittedName>
</protein>
<gene>
    <name evidence="4" type="ORF">CO2235_MP130068</name>
    <name evidence="3" type="ORF">CO2235_U890004</name>
    <name evidence="1" type="ORF">D2917_11440</name>
    <name evidence="2" type="ORF">JTE92_03865</name>
</gene>
<sequence length="113" mass="12933">MTQDPAFHRKTATDDDLTLRRESIRWMAELPEAVRPVELGRAFPRIVNTIAARWFDAVGCRDYLNGLQFDDRGGRQGFSFAIVQEIAALREHFDAVYPPGHDVWLKAFDAGQR</sequence>
<dbReference type="EMBL" id="CP032518">
    <property type="protein sequence ID" value="QEZ44781.1"/>
    <property type="molecule type" value="Genomic_DNA"/>
</dbReference>
<dbReference type="EMBL" id="OGUS01000097">
    <property type="protein sequence ID" value="SPC10155.1"/>
    <property type="molecule type" value="Genomic_DNA"/>
</dbReference>
<reference evidence="3 5" key="1">
    <citation type="submission" date="2018-01" db="EMBL/GenBank/DDBJ databases">
        <authorList>
            <person name="Clerissi C."/>
        </authorList>
    </citation>
    <scope>NUCLEOTIDE SEQUENCE</scope>
    <source>
        <strain evidence="3">Cupriavidus oxalaticus LMG 2235</strain>
        <plasmid evidence="5">co2235_mp</plasmid>
    </source>
</reference>
<geneLocation type="plasmid" evidence="5">
    <name>co2235_mp</name>
</geneLocation>
<dbReference type="RefSeq" id="WP_063240724.1">
    <property type="nucleotide sequence ID" value="NZ_CP032518.1"/>
</dbReference>
<reference evidence="5" key="2">
    <citation type="submission" date="2018-01" db="EMBL/GenBank/DDBJ databases">
        <authorList>
            <person name="Gaut B.S."/>
            <person name="Morton B.R."/>
            <person name="Clegg M.T."/>
            <person name="Duvall M.R."/>
        </authorList>
    </citation>
    <scope>NUCLEOTIDE SEQUENCE [LARGE SCALE GENOMIC DNA]</scope>
</reference>
<dbReference type="AlphaFoldDB" id="A0A375GJ74"/>
<dbReference type="Proteomes" id="UP000256862">
    <property type="component" value="Plasmid CO2235_mp"/>
</dbReference>
<organism evidence="3 5">
    <name type="scientific">Cupriavidus oxalaticus</name>
    <dbReference type="NCBI Taxonomy" id="96344"/>
    <lineage>
        <taxon>Bacteria</taxon>
        <taxon>Pseudomonadati</taxon>
        <taxon>Pseudomonadota</taxon>
        <taxon>Betaproteobacteria</taxon>
        <taxon>Burkholderiales</taxon>
        <taxon>Burkholderiaceae</taxon>
        <taxon>Cupriavidus</taxon>
    </lineage>
</organism>
<evidence type="ECO:0000313" key="3">
    <source>
        <dbReference type="EMBL" id="SPC10155.1"/>
    </source>
</evidence>
<dbReference type="OrthoDB" id="8905216at2"/>
<accession>A0A375GJ74</accession>